<feature type="domain" description="DUF6471" evidence="1">
    <location>
        <begin position="86"/>
        <end position="150"/>
    </location>
</feature>
<organism evidence="2 3">
    <name type="scientific">Burkholderia aenigmatica</name>
    <dbReference type="NCBI Taxonomy" id="2015348"/>
    <lineage>
        <taxon>Bacteria</taxon>
        <taxon>Pseudomonadati</taxon>
        <taxon>Pseudomonadota</taxon>
        <taxon>Betaproteobacteria</taxon>
        <taxon>Burkholderiales</taxon>
        <taxon>Burkholderiaceae</taxon>
        <taxon>Burkholderia</taxon>
        <taxon>Burkholderia cepacia complex</taxon>
    </lineage>
</organism>
<reference evidence="3" key="1">
    <citation type="submission" date="2017-06" db="EMBL/GenBank/DDBJ databases">
        <authorList>
            <person name="LiPuma J."/>
            <person name="Spilker T."/>
        </authorList>
    </citation>
    <scope>NUCLEOTIDE SEQUENCE [LARGE SCALE GENOMIC DNA]</scope>
    <source>
        <strain evidence="3">AU17325</strain>
    </source>
</reference>
<dbReference type="Proteomes" id="UP000214600">
    <property type="component" value="Unassembled WGS sequence"/>
</dbReference>
<dbReference type="Pfam" id="PF20075">
    <property type="entry name" value="DUF6471"/>
    <property type="match status" value="2"/>
</dbReference>
<evidence type="ECO:0000313" key="3">
    <source>
        <dbReference type="Proteomes" id="UP000214600"/>
    </source>
</evidence>
<reference evidence="2 3" key="2">
    <citation type="submission" date="2017-08" db="EMBL/GenBank/DDBJ databases">
        <title>WGS of novel Burkholderia cepaca complex species.</title>
        <authorList>
            <person name="Lipuma J."/>
            <person name="Spilker T."/>
        </authorList>
    </citation>
    <scope>NUCLEOTIDE SEQUENCE [LARGE SCALE GENOMIC DNA]</scope>
    <source>
        <strain evidence="2 3">AU17325</strain>
    </source>
</reference>
<name>A0A228IN73_9BURK</name>
<evidence type="ECO:0000313" key="2">
    <source>
        <dbReference type="EMBL" id="OXI43816.1"/>
    </source>
</evidence>
<evidence type="ECO:0000259" key="1">
    <source>
        <dbReference type="Pfam" id="PF20075"/>
    </source>
</evidence>
<sequence length="173" mass="18542">MSGETDMSWAGLASRVIRVALARQGCSYGELIEALAAIDVHEDERPLIARVARGSVKFTLLLQIIHVTGAHLPALWAEALASQGTWEARAQAVLSAELAQQPWVTPNELLHRLAGVGVSTTVKTMISHLSSGDFSLAFFLQCMAVLRSQSMDAYVDSRALVSAAMQGVPPTTE</sequence>
<dbReference type="AlphaFoldDB" id="A0A228IN73"/>
<dbReference type="InterPro" id="IPR045526">
    <property type="entry name" value="DUF6471"/>
</dbReference>
<comment type="caution">
    <text evidence="2">The sequence shown here is derived from an EMBL/GenBank/DDBJ whole genome shotgun (WGS) entry which is preliminary data.</text>
</comment>
<feature type="domain" description="DUF6471" evidence="1">
    <location>
        <begin position="9"/>
        <end position="70"/>
    </location>
</feature>
<protein>
    <recommendedName>
        <fullName evidence="1">DUF6471 domain-containing protein</fullName>
    </recommendedName>
</protein>
<gene>
    <name evidence="2" type="ORF">CFB84_19955</name>
</gene>
<dbReference type="EMBL" id="NKFA01000007">
    <property type="protein sequence ID" value="OXI43816.1"/>
    <property type="molecule type" value="Genomic_DNA"/>
</dbReference>
<accession>A0A228IN73</accession>
<proteinExistence type="predicted"/>
<dbReference type="RefSeq" id="WP_179258746.1">
    <property type="nucleotide sequence ID" value="NZ_NKFA01000007.1"/>
</dbReference>